<gene>
    <name evidence="7" type="ORF">SAMN04487759_10181</name>
</gene>
<evidence type="ECO:0000313" key="8">
    <source>
        <dbReference type="Proteomes" id="UP000182429"/>
    </source>
</evidence>
<feature type="domain" description="Dynamin N-terminal" evidence="6">
    <location>
        <begin position="137"/>
        <end position="306"/>
    </location>
</feature>
<keyword evidence="4" id="KW-0342">GTP-binding</keyword>
<sequence>MKHIFIKYNPYQVTTEITIDDQPLKKNSRLNVPDQRLQEWVDNLPDLLFEECSTKDFEITFQGTILDYEDVAAAAEDAKAKGINISLKHIPAKEVKDKEQAIAEIFADIQKGPFEELKQRDVIRAFEMAKSSDFEVNVVATMSAGKSTLINALLGQKLMPAKQEACTATITEIKDNDSEHFTAKVYDKEGELIETQPELTYEVMEQLNSNPLVSKIRAEGNIPFVTAEDVSLVLVDTPGPNNSRDPEHKAATYRMLSESSKTVVLYIMNATQLAVDDDNNLLKHVAESMKVGGKQSRDRFIFVVNKLDDFKKGEDSIDAALKKVKDYLADNGIENPNIYPASALTALYIRTILAESDDDDDDDVYEAKGKVRKFNRNKEMYFEKYAPLPASARGIISNRLEKAVEDKNDKEQALIHSGVVPVEEAIRMYVLKYAKTAKIKNIVDTFIKKLESAQSFETTKKEIASNEKERDAVVKRIDSIKAKLKSGEEAKKFKGEISAINYDSEIAKLANNIIKKAQEKITKQLKDPKKKMSVEEAETLCTQFAKFADSLQAEVQVELENLIANNIQKNADDLLKQYEKKLADLVDEINVGDVELDPFEMMKGELPSNNSIISNSTKTEKVVIGREKYKWIENENRKWYKPWTWPEEKGHWTYKCFYGEQEYVDGKQLADKFFAPIQEQLFENSSSAQEYAKKEAKRIKEAFELKFEELDKLLAKKLDELKVCATDEQKAQKQLEEAQGRLEWLDDIYSRVNAILDI</sequence>
<protein>
    <submittedName>
        <fullName evidence="7">Dynamin family protein</fullName>
    </submittedName>
</protein>
<evidence type="ECO:0000313" key="7">
    <source>
        <dbReference type="EMBL" id="SDV99354.1"/>
    </source>
</evidence>
<dbReference type="InterPro" id="IPR027417">
    <property type="entry name" value="P-loop_NTPase"/>
</dbReference>
<reference evidence="7 8" key="1">
    <citation type="submission" date="2016-10" db="EMBL/GenBank/DDBJ databases">
        <authorList>
            <person name="de Groot N.N."/>
        </authorList>
    </citation>
    <scope>NUCLEOTIDE SEQUENCE [LARGE SCALE GENOMIC DNA]</scope>
    <source>
        <strain evidence="7 8">S3b</strain>
    </source>
</reference>
<comment type="subcellular location">
    <subcellularLocation>
        <location evidence="1">Membrane</location>
    </subcellularLocation>
</comment>
<dbReference type="AlphaFoldDB" id="A0A1H2PXW2"/>
<dbReference type="PANTHER" id="PTHR10465">
    <property type="entry name" value="TRANSMEMBRANE GTPASE FZO1"/>
    <property type="match status" value="1"/>
</dbReference>
<evidence type="ECO:0000256" key="1">
    <source>
        <dbReference type="ARBA" id="ARBA00004370"/>
    </source>
</evidence>
<dbReference type="SUPFAM" id="SSF52540">
    <property type="entry name" value="P-loop containing nucleoside triphosphate hydrolases"/>
    <property type="match status" value="1"/>
</dbReference>
<organism evidence="7 8">
    <name type="scientific">Kandleria vitulina</name>
    <dbReference type="NCBI Taxonomy" id="1630"/>
    <lineage>
        <taxon>Bacteria</taxon>
        <taxon>Bacillati</taxon>
        <taxon>Bacillota</taxon>
        <taxon>Erysipelotrichia</taxon>
        <taxon>Erysipelotrichales</taxon>
        <taxon>Coprobacillaceae</taxon>
        <taxon>Kandleria</taxon>
    </lineage>
</organism>
<keyword evidence="2" id="KW-0547">Nucleotide-binding</keyword>
<dbReference type="Pfam" id="PF00350">
    <property type="entry name" value="Dynamin_N"/>
    <property type="match status" value="1"/>
</dbReference>
<dbReference type="Proteomes" id="UP000182429">
    <property type="component" value="Unassembled WGS sequence"/>
</dbReference>
<evidence type="ECO:0000259" key="6">
    <source>
        <dbReference type="Pfam" id="PF00350"/>
    </source>
</evidence>
<evidence type="ECO:0000256" key="5">
    <source>
        <dbReference type="ARBA" id="ARBA00023136"/>
    </source>
</evidence>
<dbReference type="Gene3D" id="3.40.50.300">
    <property type="entry name" value="P-loop containing nucleotide triphosphate hydrolases"/>
    <property type="match status" value="1"/>
</dbReference>
<dbReference type="GO" id="GO:0008053">
    <property type="term" value="P:mitochondrial fusion"/>
    <property type="evidence" value="ECO:0007669"/>
    <property type="project" value="TreeGrafter"/>
</dbReference>
<accession>A0A1H2PXW2</accession>
<keyword evidence="5" id="KW-0472">Membrane</keyword>
<name>A0A1H2PXW2_9FIRM</name>
<evidence type="ECO:0000256" key="2">
    <source>
        <dbReference type="ARBA" id="ARBA00022741"/>
    </source>
</evidence>
<dbReference type="RefSeq" id="WP_074685179.1">
    <property type="nucleotide sequence ID" value="NZ_FNNF01000001.1"/>
</dbReference>
<dbReference type="PANTHER" id="PTHR10465:SF0">
    <property type="entry name" value="SARCALUMENIN"/>
    <property type="match status" value="1"/>
</dbReference>
<dbReference type="GO" id="GO:0003924">
    <property type="term" value="F:GTPase activity"/>
    <property type="evidence" value="ECO:0007669"/>
    <property type="project" value="InterPro"/>
</dbReference>
<dbReference type="GO" id="GO:0005525">
    <property type="term" value="F:GTP binding"/>
    <property type="evidence" value="ECO:0007669"/>
    <property type="project" value="UniProtKB-KW"/>
</dbReference>
<dbReference type="EMBL" id="FNNF01000001">
    <property type="protein sequence ID" value="SDV99354.1"/>
    <property type="molecule type" value="Genomic_DNA"/>
</dbReference>
<dbReference type="InterPro" id="IPR027094">
    <property type="entry name" value="Mitofusin_fam"/>
</dbReference>
<keyword evidence="3" id="KW-0378">Hydrolase</keyword>
<evidence type="ECO:0000256" key="3">
    <source>
        <dbReference type="ARBA" id="ARBA00022801"/>
    </source>
</evidence>
<dbReference type="InterPro" id="IPR045063">
    <property type="entry name" value="Dynamin_N"/>
</dbReference>
<dbReference type="GO" id="GO:0016020">
    <property type="term" value="C:membrane"/>
    <property type="evidence" value="ECO:0007669"/>
    <property type="project" value="UniProtKB-SubCell"/>
</dbReference>
<dbReference type="OrthoDB" id="9816479at2"/>
<evidence type="ECO:0000256" key="4">
    <source>
        <dbReference type="ARBA" id="ARBA00023134"/>
    </source>
</evidence>
<proteinExistence type="predicted"/>